<dbReference type="EnsemblMetazoa" id="XM_038217445.1">
    <property type="protein sequence ID" value="XP_038073373.1"/>
    <property type="gene ID" value="LOC119741619"/>
</dbReference>
<dbReference type="GO" id="GO:0008270">
    <property type="term" value="F:zinc ion binding"/>
    <property type="evidence" value="ECO:0007669"/>
    <property type="project" value="UniProtKB-KW"/>
</dbReference>
<keyword evidence="9" id="KW-0675">Receptor</keyword>
<feature type="compositionally biased region" description="Polar residues" evidence="11">
    <location>
        <begin position="558"/>
        <end position="581"/>
    </location>
</feature>
<feature type="compositionally biased region" description="Basic and acidic residues" evidence="11">
    <location>
        <begin position="454"/>
        <end position="463"/>
    </location>
</feature>
<dbReference type="Proteomes" id="UP000887568">
    <property type="component" value="Unplaced"/>
</dbReference>
<evidence type="ECO:0000256" key="2">
    <source>
        <dbReference type="ARBA" id="ARBA00005993"/>
    </source>
</evidence>
<evidence type="ECO:0000256" key="11">
    <source>
        <dbReference type="SAM" id="MobiDB-lite"/>
    </source>
</evidence>
<evidence type="ECO:0000256" key="10">
    <source>
        <dbReference type="ARBA" id="ARBA00023242"/>
    </source>
</evidence>
<dbReference type="InterPro" id="IPR013088">
    <property type="entry name" value="Znf_NHR/GATA"/>
</dbReference>
<evidence type="ECO:0000256" key="3">
    <source>
        <dbReference type="ARBA" id="ARBA00022723"/>
    </source>
</evidence>
<protein>
    <submittedName>
        <fullName evidence="14">Uncharacterized protein</fullName>
    </submittedName>
</protein>
<dbReference type="SMART" id="SM00430">
    <property type="entry name" value="HOLI"/>
    <property type="match status" value="1"/>
</dbReference>
<proteinExistence type="inferred from homology"/>
<dbReference type="SMART" id="SM00399">
    <property type="entry name" value="ZnF_C4"/>
    <property type="match status" value="2"/>
</dbReference>
<evidence type="ECO:0000256" key="1">
    <source>
        <dbReference type="ARBA" id="ARBA00004123"/>
    </source>
</evidence>
<dbReference type="RefSeq" id="XP_038073373.1">
    <property type="nucleotide sequence ID" value="XM_038217445.1"/>
</dbReference>
<dbReference type="Gene3D" id="1.10.565.10">
    <property type="entry name" value="Retinoid X Receptor"/>
    <property type="match status" value="1"/>
</dbReference>
<sequence length="857" mass="94160">MAEELVTTTTSETSPSMSPCSPRDHKTPKISPNCRQVMCAVCEDQATGRYFGAQICEACKSFFIRSTKKGMPKFKCQSSSACPVTPTSRLLCQHCRFQKCLNAGMCRKVKQPSKDPPADNTPCKVCNDMSSGIHFGVFTCEGCKGFFRRSLKDGASYMCGDEKKCVITPTSRNVCRYCRYQKCLQVGMSRQSIKLGRHHKLDMEVSDSSSKMPRVSQPMDTASWGECSPSQAFDDDDDDETTMEVNSSSPLLGGPGVGESLAVPESFARGFGGRSSPIMDFKSVQQVRASPPAPTVTSVTGFASKGGGLSSGISPSSGNPGFTGNAPTLGRYPNPGACPKLPHTSLGPFSGLPTSSMPSSTTIHSPQHPMSSVQYTPVCNAFSTMPSGGSDFTFRRNYFDDGSHSTADTNLSLPNPQAMALDSQSMPTTPAFSFEVSSGSSHSPSSPASFQARNSDEMTDKGMESLAAASPSRPMMSQDASRSLHQDMYQDKTSKPFAMMDPGSSVKTSVKVKQEDSGSCITEPFQRQHNPEAMRRGTGPDLSRVPGKHSLSDDSENNEQLKSAKMSPSTHKLQQEQSEGSVKNLAYAQKVARRLELGCQKGEILSEESEALLSRTSQPVQKFERDLIIVEVTQAFEELAILFQTMSQSKPQIEATEELRTKMDKASPEAMRLFQERVSLKIIGSVNFAKNIPGFREIPVSDQMNLIKLGTFPSILCHLCWQGEEYSWLEHTFFTVPSLEALVCGMKTSCYSFREDFSKVTFDEHEIALIMALIFINPDPSGLESVDFILNLHGKLRLIFKHYCLEKYGEMKQYLKFISFLPRLYKIELLHKKSIKDGYHEQSADVTLPALFAEINL</sequence>
<dbReference type="PROSITE" id="PS00031">
    <property type="entry name" value="NUCLEAR_REC_DBD_1"/>
    <property type="match status" value="2"/>
</dbReference>
<dbReference type="PRINTS" id="PR00047">
    <property type="entry name" value="STROIDFINGER"/>
</dbReference>
<dbReference type="CDD" id="cd06916">
    <property type="entry name" value="NR_DBD_like"/>
    <property type="match status" value="2"/>
</dbReference>
<evidence type="ECO:0000313" key="14">
    <source>
        <dbReference type="EnsemblMetazoa" id="XP_038073373.1"/>
    </source>
</evidence>
<evidence type="ECO:0000256" key="5">
    <source>
        <dbReference type="ARBA" id="ARBA00022833"/>
    </source>
</evidence>
<dbReference type="PROSITE" id="PS51030">
    <property type="entry name" value="NUCLEAR_REC_DBD_2"/>
    <property type="match status" value="2"/>
</dbReference>
<evidence type="ECO:0000256" key="7">
    <source>
        <dbReference type="ARBA" id="ARBA00023125"/>
    </source>
</evidence>
<name>A0A914BAZ6_PATMI</name>
<keyword evidence="10" id="KW-0539">Nucleus</keyword>
<dbReference type="EnsemblMetazoa" id="XM_038217444.1">
    <property type="protein sequence ID" value="XP_038073372.1"/>
    <property type="gene ID" value="LOC119741619"/>
</dbReference>
<organism evidence="14 15">
    <name type="scientific">Patiria miniata</name>
    <name type="common">Bat star</name>
    <name type="synonym">Asterina miniata</name>
    <dbReference type="NCBI Taxonomy" id="46514"/>
    <lineage>
        <taxon>Eukaryota</taxon>
        <taxon>Metazoa</taxon>
        <taxon>Echinodermata</taxon>
        <taxon>Eleutherozoa</taxon>
        <taxon>Asterozoa</taxon>
        <taxon>Asteroidea</taxon>
        <taxon>Valvatacea</taxon>
        <taxon>Valvatida</taxon>
        <taxon>Asterinidae</taxon>
        <taxon>Patiria</taxon>
    </lineage>
</organism>
<feature type="region of interest" description="Disordered" evidence="11">
    <location>
        <begin position="1"/>
        <end position="24"/>
    </location>
</feature>
<keyword evidence="4" id="KW-0863">Zinc-finger</keyword>
<dbReference type="OrthoDB" id="6159439at2759"/>
<feature type="domain" description="NR LBD" evidence="13">
    <location>
        <begin position="638"/>
        <end position="857"/>
    </location>
</feature>
<feature type="domain" description="Nuclear receptor" evidence="12">
    <location>
        <begin position="120"/>
        <end position="195"/>
    </location>
</feature>
<dbReference type="OMA" id="HHAKESA"/>
<reference evidence="14" key="1">
    <citation type="submission" date="2022-11" db="UniProtKB">
        <authorList>
            <consortium name="EnsemblMetazoa"/>
        </authorList>
    </citation>
    <scope>IDENTIFICATION</scope>
</reference>
<dbReference type="SUPFAM" id="SSF48508">
    <property type="entry name" value="Nuclear receptor ligand-binding domain"/>
    <property type="match status" value="1"/>
</dbReference>
<evidence type="ECO:0000313" key="15">
    <source>
        <dbReference type="Proteomes" id="UP000887568"/>
    </source>
</evidence>
<dbReference type="GeneID" id="119741619"/>
<keyword evidence="3" id="KW-0479">Metal-binding</keyword>
<comment type="similarity">
    <text evidence="2">Belongs to the nuclear hormone receptor family.</text>
</comment>
<dbReference type="PROSITE" id="PS51843">
    <property type="entry name" value="NR_LBD"/>
    <property type="match status" value="1"/>
</dbReference>
<dbReference type="Pfam" id="PF00105">
    <property type="entry name" value="zf-C4"/>
    <property type="match status" value="2"/>
</dbReference>
<accession>A0A914BAZ6</accession>
<dbReference type="GO" id="GO:0005634">
    <property type="term" value="C:nucleus"/>
    <property type="evidence" value="ECO:0007669"/>
    <property type="project" value="UniProtKB-SubCell"/>
</dbReference>
<feature type="compositionally biased region" description="Polar residues" evidence="11">
    <location>
        <begin position="352"/>
        <end position="369"/>
    </location>
</feature>
<comment type="subcellular location">
    <subcellularLocation>
        <location evidence="1">Nucleus</location>
    </subcellularLocation>
</comment>
<dbReference type="InterPro" id="IPR035500">
    <property type="entry name" value="NHR-like_dom_sf"/>
</dbReference>
<dbReference type="AlphaFoldDB" id="A0A914BAZ6"/>
<evidence type="ECO:0000256" key="6">
    <source>
        <dbReference type="ARBA" id="ARBA00023015"/>
    </source>
</evidence>
<feature type="compositionally biased region" description="Acidic residues" evidence="11">
    <location>
        <begin position="233"/>
        <end position="242"/>
    </location>
</feature>
<evidence type="ECO:0000259" key="13">
    <source>
        <dbReference type="PROSITE" id="PS51843"/>
    </source>
</evidence>
<dbReference type="InterPro" id="IPR001628">
    <property type="entry name" value="Znf_hrmn_rcpt"/>
</dbReference>
<feature type="compositionally biased region" description="Low complexity" evidence="11">
    <location>
        <begin position="7"/>
        <end position="21"/>
    </location>
</feature>
<keyword evidence="15" id="KW-1185">Reference proteome</keyword>
<feature type="region of interest" description="Disordered" evidence="11">
    <location>
        <begin position="203"/>
        <end position="259"/>
    </location>
</feature>
<keyword evidence="6" id="KW-0805">Transcription regulation</keyword>
<keyword evidence="7" id="KW-0238">DNA-binding</keyword>
<evidence type="ECO:0000256" key="9">
    <source>
        <dbReference type="ARBA" id="ARBA00023170"/>
    </source>
</evidence>
<feature type="compositionally biased region" description="Low complexity" evidence="11">
    <location>
        <begin position="311"/>
        <end position="320"/>
    </location>
</feature>
<dbReference type="Pfam" id="PF00104">
    <property type="entry name" value="Hormone_recep"/>
    <property type="match status" value="1"/>
</dbReference>
<dbReference type="PANTHER" id="PTHR45805:SF2">
    <property type="entry name" value="NUCLEAR HORMONE RECEPTOR HR3-RELATED"/>
    <property type="match status" value="1"/>
</dbReference>
<dbReference type="RefSeq" id="XP_038073372.1">
    <property type="nucleotide sequence ID" value="XM_038217444.1"/>
</dbReference>
<evidence type="ECO:0000256" key="4">
    <source>
        <dbReference type="ARBA" id="ARBA00022771"/>
    </source>
</evidence>
<dbReference type="SUPFAM" id="SSF57716">
    <property type="entry name" value="Glucocorticoid receptor-like (DNA-binding domain)"/>
    <property type="match status" value="2"/>
</dbReference>
<keyword evidence="5" id="KW-0862">Zinc</keyword>
<evidence type="ECO:0000259" key="12">
    <source>
        <dbReference type="PROSITE" id="PS51030"/>
    </source>
</evidence>
<feature type="region of interest" description="Disordered" evidence="11">
    <location>
        <begin position="308"/>
        <end position="369"/>
    </location>
</feature>
<feature type="compositionally biased region" description="Low complexity" evidence="11">
    <location>
        <begin position="430"/>
        <end position="452"/>
    </location>
</feature>
<evidence type="ECO:0000256" key="8">
    <source>
        <dbReference type="ARBA" id="ARBA00023163"/>
    </source>
</evidence>
<feature type="region of interest" description="Disordered" evidence="11">
    <location>
        <begin position="407"/>
        <end position="581"/>
    </location>
</feature>
<dbReference type="InterPro" id="IPR000536">
    <property type="entry name" value="Nucl_hrmn_rcpt_lig-bd"/>
</dbReference>
<feature type="compositionally biased region" description="Basic and acidic residues" evidence="11">
    <location>
        <begin position="482"/>
        <end position="494"/>
    </location>
</feature>
<dbReference type="GO" id="GO:0003700">
    <property type="term" value="F:DNA-binding transcription factor activity"/>
    <property type="evidence" value="ECO:0007669"/>
    <property type="project" value="InterPro"/>
</dbReference>
<dbReference type="PANTHER" id="PTHR45805">
    <property type="entry name" value="NUCLEAR HORMONE RECEPTOR HR3-RELATED"/>
    <property type="match status" value="1"/>
</dbReference>
<dbReference type="Gene3D" id="3.30.50.10">
    <property type="entry name" value="Erythroid Transcription Factor GATA-1, subunit A"/>
    <property type="match status" value="2"/>
</dbReference>
<dbReference type="GO" id="GO:0043565">
    <property type="term" value="F:sequence-specific DNA binding"/>
    <property type="evidence" value="ECO:0007669"/>
    <property type="project" value="InterPro"/>
</dbReference>
<feature type="compositionally biased region" description="Polar residues" evidence="11">
    <location>
        <begin position="517"/>
        <end position="528"/>
    </location>
</feature>
<keyword evidence="8" id="KW-0804">Transcription</keyword>
<dbReference type="FunFam" id="3.30.50.10:FF:000030">
    <property type="entry name" value="Nuclear Hormone Receptor family"/>
    <property type="match status" value="1"/>
</dbReference>
<feature type="domain" description="Nuclear receptor" evidence="12">
    <location>
        <begin position="36"/>
        <end position="112"/>
    </location>
</feature>